<dbReference type="EMBL" id="CM042883">
    <property type="protein sequence ID" value="KAI4378347.1"/>
    <property type="molecule type" value="Genomic_DNA"/>
</dbReference>
<gene>
    <name evidence="1" type="ORF">MLD38_015838</name>
</gene>
<proteinExistence type="predicted"/>
<reference evidence="2" key="1">
    <citation type="journal article" date="2023" name="Front. Plant Sci.">
        <title>Chromosomal-level genome assembly of Melastoma candidum provides insights into trichome evolution.</title>
        <authorList>
            <person name="Zhong Y."/>
            <person name="Wu W."/>
            <person name="Sun C."/>
            <person name="Zou P."/>
            <person name="Liu Y."/>
            <person name="Dai S."/>
            <person name="Zhou R."/>
        </authorList>
    </citation>
    <scope>NUCLEOTIDE SEQUENCE [LARGE SCALE GENOMIC DNA]</scope>
</reference>
<organism evidence="1 2">
    <name type="scientific">Melastoma candidum</name>
    <dbReference type="NCBI Taxonomy" id="119954"/>
    <lineage>
        <taxon>Eukaryota</taxon>
        <taxon>Viridiplantae</taxon>
        <taxon>Streptophyta</taxon>
        <taxon>Embryophyta</taxon>
        <taxon>Tracheophyta</taxon>
        <taxon>Spermatophyta</taxon>
        <taxon>Magnoliopsida</taxon>
        <taxon>eudicotyledons</taxon>
        <taxon>Gunneridae</taxon>
        <taxon>Pentapetalae</taxon>
        <taxon>rosids</taxon>
        <taxon>malvids</taxon>
        <taxon>Myrtales</taxon>
        <taxon>Melastomataceae</taxon>
        <taxon>Melastomatoideae</taxon>
        <taxon>Melastomateae</taxon>
        <taxon>Melastoma</taxon>
    </lineage>
</organism>
<protein>
    <submittedName>
        <fullName evidence="1">Uncharacterized protein</fullName>
    </submittedName>
</protein>
<comment type="caution">
    <text evidence="1">The sequence shown here is derived from an EMBL/GenBank/DDBJ whole genome shotgun (WGS) entry which is preliminary data.</text>
</comment>
<dbReference type="Proteomes" id="UP001057402">
    <property type="component" value="Chromosome 4"/>
</dbReference>
<keyword evidence="2" id="KW-1185">Reference proteome</keyword>
<name>A0ACB9RIS9_9MYRT</name>
<sequence>MVAVKWMDQAGGEEFQIEVELLSRLHSPYLLSLLGYCSKSSRKLLVYEFMENGGLLEHLYPPHGIKSIYASLDWKTRLRITLEAARSFEYLPEQVSPPVIHRDFESSNILLDQSFHGKCLTLDWPSLDRRKPEAMFSTRVLGTQSYVAPEYALTGHLTPKSVVYSYGVVLLELVSHWRGPSGYEETS</sequence>
<evidence type="ECO:0000313" key="2">
    <source>
        <dbReference type="Proteomes" id="UP001057402"/>
    </source>
</evidence>
<accession>A0ACB9RIS9</accession>
<evidence type="ECO:0000313" key="1">
    <source>
        <dbReference type="EMBL" id="KAI4378347.1"/>
    </source>
</evidence>